<dbReference type="Proteomes" id="UP001159363">
    <property type="component" value="Chromosome 3"/>
</dbReference>
<dbReference type="InterPro" id="IPR004875">
    <property type="entry name" value="DDE_SF_endonuclease_dom"/>
</dbReference>
<reference evidence="2 3" key="1">
    <citation type="submission" date="2023-02" db="EMBL/GenBank/DDBJ databases">
        <title>LHISI_Scaffold_Assembly.</title>
        <authorList>
            <person name="Stuart O.P."/>
            <person name="Cleave R."/>
            <person name="Magrath M.J.L."/>
            <person name="Mikheyev A.S."/>
        </authorList>
    </citation>
    <scope>NUCLEOTIDE SEQUENCE [LARGE SCALE GENOMIC DNA]</scope>
    <source>
        <strain evidence="2">Daus_M_001</strain>
        <tissue evidence="2">Leg muscle</tissue>
    </source>
</reference>
<dbReference type="Gene3D" id="1.10.10.60">
    <property type="entry name" value="Homeodomain-like"/>
    <property type="match status" value="1"/>
</dbReference>
<gene>
    <name evidence="2" type="ORF">PR048_008402</name>
</gene>
<dbReference type="PANTHER" id="PTHR19303:SF73">
    <property type="entry name" value="PROTEIN PDC2"/>
    <property type="match status" value="1"/>
</dbReference>
<dbReference type="PANTHER" id="PTHR19303">
    <property type="entry name" value="TRANSPOSON"/>
    <property type="match status" value="1"/>
</dbReference>
<evidence type="ECO:0000313" key="2">
    <source>
        <dbReference type="EMBL" id="KAJ8888908.1"/>
    </source>
</evidence>
<proteinExistence type="predicted"/>
<comment type="caution">
    <text evidence="2">The sequence shown here is derived from an EMBL/GenBank/DDBJ whole genome shotgun (WGS) entry which is preliminary data.</text>
</comment>
<dbReference type="Pfam" id="PF03184">
    <property type="entry name" value="DDE_1"/>
    <property type="match status" value="1"/>
</dbReference>
<evidence type="ECO:0000259" key="1">
    <source>
        <dbReference type="Pfam" id="PF03184"/>
    </source>
</evidence>
<feature type="domain" description="DDE-1" evidence="1">
    <location>
        <begin position="113"/>
        <end position="187"/>
    </location>
</feature>
<dbReference type="EMBL" id="JARBHB010000003">
    <property type="protein sequence ID" value="KAJ8888908.1"/>
    <property type="molecule type" value="Genomic_DNA"/>
</dbReference>
<protein>
    <recommendedName>
        <fullName evidence="1">DDE-1 domain-containing protein</fullName>
    </recommendedName>
</protein>
<organism evidence="2 3">
    <name type="scientific">Dryococelus australis</name>
    <dbReference type="NCBI Taxonomy" id="614101"/>
    <lineage>
        <taxon>Eukaryota</taxon>
        <taxon>Metazoa</taxon>
        <taxon>Ecdysozoa</taxon>
        <taxon>Arthropoda</taxon>
        <taxon>Hexapoda</taxon>
        <taxon>Insecta</taxon>
        <taxon>Pterygota</taxon>
        <taxon>Neoptera</taxon>
        <taxon>Polyneoptera</taxon>
        <taxon>Phasmatodea</taxon>
        <taxon>Verophasmatodea</taxon>
        <taxon>Anareolatae</taxon>
        <taxon>Phasmatidae</taxon>
        <taxon>Eurycanthinae</taxon>
        <taxon>Dryococelus</taxon>
    </lineage>
</organism>
<evidence type="ECO:0000313" key="3">
    <source>
        <dbReference type="Proteomes" id="UP001159363"/>
    </source>
</evidence>
<dbReference type="InterPro" id="IPR050863">
    <property type="entry name" value="CenT-Element_Derived"/>
</dbReference>
<keyword evidence="3" id="KW-1185">Reference proteome</keyword>
<sequence length="187" mass="21299">MVQRKADELALRLGIDDLKCSSGYLDRFKVCYEISCHKIVGESVSVDPKSVNEWLPLLQNVLSHYQPRDVYNTDELGMFDNLMPDRTLAVKGDVCKGTKRSKEHLTVLLGNILLCDYDFKKKAWMTSAVFTRWLCSFDAKMGAANRKILFVDNCPSHPELNDLRNIKLVFLPKNTTSMLQPLDQGII</sequence>
<name>A0ABQ9HYQ0_9NEOP</name>
<accession>A0ABQ9HYQ0</accession>